<feature type="compositionally biased region" description="Basic residues" evidence="1">
    <location>
        <begin position="22"/>
        <end position="33"/>
    </location>
</feature>
<accession>A0AA40KA08</accession>
<feature type="region of interest" description="Disordered" evidence="1">
    <location>
        <begin position="1"/>
        <end position="100"/>
    </location>
</feature>
<keyword evidence="3" id="KW-1185">Reference proteome</keyword>
<feature type="compositionally biased region" description="Basic and acidic residues" evidence="1">
    <location>
        <begin position="34"/>
        <end position="52"/>
    </location>
</feature>
<dbReference type="AlphaFoldDB" id="A0AA40KA08"/>
<gene>
    <name evidence="2" type="ORF">B0T18DRAFT_402075</name>
</gene>
<dbReference type="Proteomes" id="UP001172155">
    <property type="component" value="Unassembled WGS sequence"/>
</dbReference>
<comment type="caution">
    <text evidence="2">The sequence shown here is derived from an EMBL/GenBank/DDBJ whole genome shotgun (WGS) entry which is preliminary data.</text>
</comment>
<evidence type="ECO:0000313" key="3">
    <source>
        <dbReference type="Proteomes" id="UP001172155"/>
    </source>
</evidence>
<sequence length="288" mass="32227">MPSAVAASRRRRPPSPPIKPKAIQKRRILRPRGPKQEMSEGARKLSLKHGDPSDLDMPDNTELDDDSEFSVENQSDVGDNDCLKEEESEDEDDDDDVGDNTIRIQEPLDISTLPDWIPANKFQQKLLNLISATMREMMRSTQVILAAPAERTPVAPGVFLVLTRFDRKILTQIILKGIPANVQEALRSDNVTIESLRNLPTKRRKMCWGVYLHILEPDNGPTGGYTGSSVAKGGVWSRISCHRLNIQAGLTVSLHYLFAEKHGRCPRNFILLAIFPMDGPRLTCIVLD</sequence>
<feature type="compositionally biased region" description="Acidic residues" evidence="1">
    <location>
        <begin position="84"/>
        <end position="98"/>
    </location>
</feature>
<organism evidence="2 3">
    <name type="scientific">Schizothecium vesticola</name>
    <dbReference type="NCBI Taxonomy" id="314040"/>
    <lineage>
        <taxon>Eukaryota</taxon>
        <taxon>Fungi</taxon>
        <taxon>Dikarya</taxon>
        <taxon>Ascomycota</taxon>
        <taxon>Pezizomycotina</taxon>
        <taxon>Sordariomycetes</taxon>
        <taxon>Sordariomycetidae</taxon>
        <taxon>Sordariales</taxon>
        <taxon>Schizotheciaceae</taxon>
        <taxon>Schizothecium</taxon>
    </lineage>
</organism>
<name>A0AA40KA08_9PEZI</name>
<proteinExistence type="predicted"/>
<protein>
    <submittedName>
        <fullName evidence="2">Uncharacterized protein</fullName>
    </submittedName>
</protein>
<feature type="compositionally biased region" description="Acidic residues" evidence="1">
    <location>
        <begin position="53"/>
        <end position="69"/>
    </location>
</feature>
<evidence type="ECO:0000313" key="2">
    <source>
        <dbReference type="EMBL" id="KAK0751231.1"/>
    </source>
</evidence>
<reference evidence="2" key="1">
    <citation type="submission" date="2023-06" db="EMBL/GenBank/DDBJ databases">
        <title>Genome-scale phylogeny and comparative genomics of the fungal order Sordariales.</title>
        <authorList>
            <consortium name="Lawrence Berkeley National Laboratory"/>
            <person name="Hensen N."/>
            <person name="Bonometti L."/>
            <person name="Westerberg I."/>
            <person name="Brannstrom I.O."/>
            <person name="Guillou S."/>
            <person name="Cros-Aarteil S."/>
            <person name="Calhoun S."/>
            <person name="Haridas S."/>
            <person name="Kuo A."/>
            <person name="Mondo S."/>
            <person name="Pangilinan J."/>
            <person name="Riley R."/>
            <person name="LaButti K."/>
            <person name="Andreopoulos B."/>
            <person name="Lipzen A."/>
            <person name="Chen C."/>
            <person name="Yanf M."/>
            <person name="Daum C."/>
            <person name="Ng V."/>
            <person name="Clum A."/>
            <person name="Steindorff A."/>
            <person name="Ohm R."/>
            <person name="Martin F."/>
            <person name="Silar P."/>
            <person name="Natvig D."/>
            <person name="Lalanne C."/>
            <person name="Gautier V."/>
            <person name="Ament-velasquez S.L."/>
            <person name="Kruys A."/>
            <person name="Hutchinson M.I."/>
            <person name="Powell A.J."/>
            <person name="Barry K."/>
            <person name="Miller A.N."/>
            <person name="Grigoriev I.V."/>
            <person name="Debuchy R."/>
            <person name="Gladieux P."/>
            <person name="Thoren M.H."/>
            <person name="Johannesson H."/>
        </authorList>
    </citation>
    <scope>NUCLEOTIDE SEQUENCE</scope>
    <source>
        <strain evidence="2">SMH3187-1</strain>
    </source>
</reference>
<dbReference type="EMBL" id="JAUKUD010000002">
    <property type="protein sequence ID" value="KAK0751231.1"/>
    <property type="molecule type" value="Genomic_DNA"/>
</dbReference>
<evidence type="ECO:0000256" key="1">
    <source>
        <dbReference type="SAM" id="MobiDB-lite"/>
    </source>
</evidence>